<gene>
    <name evidence="1" type="ORF">H2198_001200</name>
</gene>
<name>A0ACC3AHN1_9EURO</name>
<evidence type="ECO:0000313" key="2">
    <source>
        <dbReference type="Proteomes" id="UP001172386"/>
    </source>
</evidence>
<organism evidence="1 2">
    <name type="scientific">Neophaeococcomyces mojaviensis</name>
    <dbReference type="NCBI Taxonomy" id="3383035"/>
    <lineage>
        <taxon>Eukaryota</taxon>
        <taxon>Fungi</taxon>
        <taxon>Dikarya</taxon>
        <taxon>Ascomycota</taxon>
        <taxon>Pezizomycotina</taxon>
        <taxon>Eurotiomycetes</taxon>
        <taxon>Chaetothyriomycetidae</taxon>
        <taxon>Chaetothyriales</taxon>
        <taxon>Chaetothyriales incertae sedis</taxon>
        <taxon>Neophaeococcomyces</taxon>
    </lineage>
</organism>
<sequence length="150" mass="16663">MGKLIKSHWSRLILLTASIYQLAAAVHGYFWPKIFWDILTKNLDGAVKPYPILQSINLFFALVGLCWEWPLPLVTKFLPGLHRSIEARLVVYPLASLAALLLYQGTNAGLYYLIGIGVLFWGFCEGEGIAPEPWTLPRGPATPSRGPAKV</sequence>
<dbReference type="Proteomes" id="UP001172386">
    <property type="component" value="Unassembled WGS sequence"/>
</dbReference>
<comment type="caution">
    <text evidence="1">The sequence shown here is derived from an EMBL/GenBank/DDBJ whole genome shotgun (WGS) entry which is preliminary data.</text>
</comment>
<accession>A0ACC3AHN1</accession>
<proteinExistence type="predicted"/>
<evidence type="ECO:0000313" key="1">
    <source>
        <dbReference type="EMBL" id="KAJ9662751.1"/>
    </source>
</evidence>
<dbReference type="EMBL" id="JAPDRQ010000013">
    <property type="protein sequence ID" value="KAJ9662751.1"/>
    <property type="molecule type" value="Genomic_DNA"/>
</dbReference>
<reference evidence="1" key="1">
    <citation type="submission" date="2022-10" db="EMBL/GenBank/DDBJ databases">
        <title>Culturing micro-colonial fungi from biological soil crusts in the Mojave desert and describing Neophaeococcomyces mojavensis, and introducing the new genera and species Taxawa tesnikishii.</title>
        <authorList>
            <person name="Kurbessoian T."/>
            <person name="Stajich J.E."/>
        </authorList>
    </citation>
    <scope>NUCLEOTIDE SEQUENCE</scope>
    <source>
        <strain evidence="1">JES_112</strain>
    </source>
</reference>
<keyword evidence="2" id="KW-1185">Reference proteome</keyword>
<protein>
    <submittedName>
        <fullName evidence="1">Uncharacterized protein</fullName>
    </submittedName>
</protein>